<reference evidence="6 7" key="1">
    <citation type="submission" date="2014-06" db="EMBL/GenBank/DDBJ databases">
        <title>Evolutionary Origins and Diversification of the Mycorrhizal Mutualists.</title>
        <authorList>
            <consortium name="DOE Joint Genome Institute"/>
            <consortium name="Mycorrhizal Genomics Consortium"/>
            <person name="Kohler A."/>
            <person name="Kuo A."/>
            <person name="Nagy L.G."/>
            <person name="Floudas D."/>
            <person name="Copeland A."/>
            <person name="Barry K.W."/>
            <person name="Cichocki N."/>
            <person name="Veneault-Fourrey C."/>
            <person name="LaButti K."/>
            <person name="Lindquist E.A."/>
            <person name="Lipzen A."/>
            <person name="Lundell T."/>
            <person name="Morin E."/>
            <person name="Murat C."/>
            <person name="Riley R."/>
            <person name="Ohm R."/>
            <person name="Sun H."/>
            <person name="Tunlid A."/>
            <person name="Henrissat B."/>
            <person name="Grigoriev I.V."/>
            <person name="Hibbett D.S."/>
            <person name="Martin F."/>
        </authorList>
    </citation>
    <scope>NUCLEOTIDE SEQUENCE [LARGE SCALE GENOMIC DNA]</scope>
    <source>
        <strain evidence="6 7">SS14</strain>
    </source>
</reference>
<keyword evidence="1" id="KW-0677">Repeat</keyword>
<dbReference type="Pfam" id="PF13176">
    <property type="entry name" value="TPR_7"/>
    <property type="match status" value="1"/>
</dbReference>
<evidence type="ECO:0000256" key="3">
    <source>
        <dbReference type="PROSITE-ProRule" id="PRU00339"/>
    </source>
</evidence>
<feature type="coiled-coil region" evidence="4">
    <location>
        <begin position="570"/>
        <end position="710"/>
    </location>
</feature>
<dbReference type="InterPro" id="IPR049945">
    <property type="entry name" value="AAA_22"/>
</dbReference>
<feature type="domain" description="ORC1/DEAH AAA+ ATPase" evidence="5">
    <location>
        <begin position="47"/>
        <end position="154"/>
    </location>
</feature>
<dbReference type="HOGENOM" id="CLU_006580_1_1_1"/>
<dbReference type="GO" id="GO:0043531">
    <property type="term" value="F:ADP binding"/>
    <property type="evidence" value="ECO:0007669"/>
    <property type="project" value="InterPro"/>
</dbReference>
<keyword evidence="2 3" id="KW-0802">TPR repeat</keyword>
<dbReference type="InterPro" id="IPR019734">
    <property type="entry name" value="TPR_rpt"/>
</dbReference>
<dbReference type="Pfam" id="PF13424">
    <property type="entry name" value="TPR_12"/>
    <property type="match status" value="4"/>
</dbReference>
<dbReference type="Gene3D" id="1.25.40.10">
    <property type="entry name" value="Tetratricopeptide repeat domain"/>
    <property type="match status" value="4"/>
</dbReference>
<dbReference type="Proteomes" id="UP000054279">
    <property type="component" value="Unassembled WGS sequence"/>
</dbReference>
<gene>
    <name evidence="6" type="ORF">M422DRAFT_176115</name>
</gene>
<dbReference type="EMBL" id="KN837157">
    <property type="protein sequence ID" value="KIJ38781.1"/>
    <property type="molecule type" value="Genomic_DNA"/>
</dbReference>
<name>A0A0C9VM71_SPHS4</name>
<proteinExistence type="predicted"/>
<dbReference type="PRINTS" id="PR00364">
    <property type="entry name" value="DISEASERSIST"/>
</dbReference>
<dbReference type="SUPFAM" id="SSF52540">
    <property type="entry name" value="P-loop containing nucleoside triphosphate hydrolases"/>
    <property type="match status" value="1"/>
</dbReference>
<dbReference type="PANTHER" id="PTHR45641:SF19">
    <property type="entry name" value="NEPHROCYSTIN-3"/>
    <property type="match status" value="1"/>
</dbReference>
<dbReference type="PROSITE" id="PS50293">
    <property type="entry name" value="TPR_REGION"/>
    <property type="match status" value="1"/>
</dbReference>
<feature type="repeat" description="TPR" evidence="3">
    <location>
        <begin position="594"/>
        <end position="627"/>
    </location>
</feature>
<feature type="repeat" description="TPR" evidence="3">
    <location>
        <begin position="554"/>
        <end position="587"/>
    </location>
</feature>
<dbReference type="InterPro" id="IPR027417">
    <property type="entry name" value="P-loop_NTPase"/>
</dbReference>
<dbReference type="SMART" id="SM00028">
    <property type="entry name" value="TPR"/>
    <property type="match status" value="13"/>
</dbReference>
<feature type="coiled-coil region" evidence="4">
    <location>
        <begin position="770"/>
        <end position="830"/>
    </location>
</feature>
<accession>A0A0C9VM71</accession>
<feature type="repeat" description="TPR" evidence="3">
    <location>
        <begin position="754"/>
        <end position="787"/>
    </location>
</feature>
<protein>
    <recommendedName>
        <fullName evidence="5">ORC1/DEAH AAA+ ATPase domain-containing protein</fullName>
    </recommendedName>
</protein>
<evidence type="ECO:0000256" key="1">
    <source>
        <dbReference type="ARBA" id="ARBA00022737"/>
    </source>
</evidence>
<evidence type="ECO:0000259" key="5">
    <source>
        <dbReference type="Pfam" id="PF13401"/>
    </source>
</evidence>
<dbReference type="SUPFAM" id="SSF48452">
    <property type="entry name" value="TPR-like"/>
    <property type="match status" value="4"/>
</dbReference>
<organism evidence="6 7">
    <name type="scientific">Sphaerobolus stellatus (strain SS14)</name>
    <dbReference type="NCBI Taxonomy" id="990650"/>
    <lineage>
        <taxon>Eukaryota</taxon>
        <taxon>Fungi</taxon>
        <taxon>Dikarya</taxon>
        <taxon>Basidiomycota</taxon>
        <taxon>Agaricomycotina</taxon>
        <taxon>Agaricomycetes</taxon>
        <taxon>Phallomycetidae</taxon>
        <taxon>Geastrales</taxon>
        <taxon>Sphaerobolaceae</taxon>
        <taxon>Sphaerobolus</taxon>
    </lineage>
</organism>
<keyword evidence="7" id="KW-1185">Reference proteome</keyword>
<evidence type="ECO:0000256" key="4">
    <source>
        <dbReference type="SAM" id="Coils"/>
    </source>
</evidence>
<feature type="repeat" description="TPR" evidence="3">
    <location>
        <begin position="474"/>
        <end position="507"/>
    </location>
</feature>
<feature type="repeat" description="TPR" evidence="3">
    <location>
        <begin position="874"/>
        <end position="907"/>
    </location>
</feature>
<dbReference type="OrthoDB" id="431454at2759"/>
<feature type="repeat" description="TPR" evidence="3">
    <location>
        <begin position="674"/>
        <end position="707"/>
    </location>
</feature>
<feature type="repeat" description="TPR" evidence="3">
    <location>
        <begin position="834"/>
        <end position="867"/>
    </location>
</feature>
<sequence length="967" mass="109526">MLIELHSTSAGPSPPWTPIPFPASMLGRENEMENMLSHMRANKPLRIVILGPGGMGKTTLALHFLHTGSVINAYPSQLFISCEGRNSLDELLLDIAEQVQIPPEQRKEYLQNQILGALKKLPTIICLDNLETLWEPATLRTITEDFLNHLSSIQTLGLIVTIRGNQRPNGVTWPQPLLKPLPALKIESSLKTFEKIVGFQPDENVQRLIKEVEGIPLAITLISNLIWDEAESPEALWSRWQKEKTKVLETGQDRKSSLSISINLSFNSPRMTEDARELLHLLSFLPDGFSNANQMLEDIQRYIPQFRQALTVLKSVALVDIDQQLQRIHVLSPIKHLTLECASYFRLQKPTTEFFVDLLSKYQDKTSVQAHQVITPEFYNISYILNGCYDGGQPELDIIQATINWTNWAMYLGRPLDKLITRAIENANKTDLKADCYSALGHMCMYKNSVHNAKIAFQNALEHHRQAHNDIGQANDLLGLGGLYMHQGQLEEAEKSFQDALELHRQAQDVCGQANNLRNLGRLYMHQDQLEEAEKSFQDALELHKQVQHVLGQADDLQDLGGLYMRRYQLKEAEESFQDALELHKQAQDVFGQANDLQDLGGLYMRRGQLEEAEKSFQDALELHKQAQDALGQANDLRNLGGLYMRRGQLEEAEKSFQDALELHKQAQSVLGQANDLLNLGRLYMHQCQLEEAEKSFQDALELHKQAQHVLGQANDLRNLGGLYMHRNQLEDAERSFQDALKLHKQAQSVLGQANDLQNLGGLYMHPDQLEEAEKSFQDALELHKQAQDVLGQANDLQDLGGLYMHQDQLEEAEKSFQDALELHKQAQDVLGQGNDLRNLGGLYMCQNQLEDAEKSFQDALELHKQAQSVLGQANDLQDLEELYMHQGQLEEAEKSFQDALELHKQAQDVLGQAHDHQCLGRLYMHSDQNNQAETSLNTALALFKQINRQTNEAFVLELLSQLGIQA</sequence>
<dbReference type="AlphaFoldDB" id="A0A0C9VM71"/>
<dbReference type="InterPro" id="IPR011990">
    <property type="entry name" value="TPR-like_helical_dom_sf"/>
</dbReference>
<dbReference type="PANTHER" id="PTHR45641">
    <property type="entry name" value="TETRATRICOPEPTIDE REPEAT PROTEIN (AFU_ORTHOLOGUE AFUA_6G03870)"/>
    <property type="match status" value="1"/>
</dbReference>
<evidence type="ECO:0000313" key="7">
    <source>
        <dbReference type="Proteomes" id="UP000054279"/>
    </source>
</evidence>
<dbReference type="Pfam" id="PF13401">
    <property type="entry name" value="AAA_22"/>
    <property type="match status" value="1"/>
</dbReference>
<feature type="repeat" description="TPR" evidence="3">
    <location>
        <begin position="634"/>
        <end position="667"/>
    </location>
</feature>
<keyword evidence="4" id="KW-0175">Coiled coil</keyword>
<feature type="repeat" description="TPR" evidence="3">
    <location>
        <begin position="514"/>
        <end position="547"/>
    </location>
</feature>
<feature type="repeat" description="TPR" evidence="3">
    <location>
        <begin position="794"/>
        <end position="827"/>
    </location>
</feature>
<feature type="repeat" description="TPR" evidence="3">
    <location>
        <begin position="714"/>
        <end position="747"/>
    </location>
</feature>
<dbReference type="PROSITE" id="PS50005">
    <property type="entry name" value="TPR"/>
    <property type="match status" value="11"/>
</dbReference>
<dbReference type="Gene3D" id="3.40.50.300">
    <property type="entry name" value="P-loop containing nucleotide triphosphate hydrolases"/>
    <property type="match status" value="1"/>
</dbReference>
<evidence type="ECO:0000313" key="6">
    <source>
        <dbReference type="EMBL" id="KIJ38781.1"/>
    </source>
</evidence>
<evidence type="ECO:0000256" key="2">
    <source>
        <dbReference type="ARBA" id="ARBA00022803"/>
    </source>
</evidence>
<dbReference type="Pfam" id="PF13374">
    <property type="entry name" value="TPR_10"/>
    <property type="match status" value="1"/>
</dbReference>